<dbReference type="Pfam" id="PF01593">
    <property type="entry name" value="Amino_oxidase"/>
    <property type="match status" value="1"/>
</dbReference>
<proteinExistence type="inferred from homology"/>
<dbReference type="InterPro" id="IPR002937">
    <property type="entry name" value="Amino_oxidase"/>
</dbReference>
<gene>
    <name evidence="4" type="primary">aofH</name>
    <name evidence="4" type="ORF">PAUR_a0123</name>
</gene>
<dbReference type="PANTHER" id="PTHR43734">
    <property type="entry name" value="PHYTOENE DESATURASE"/>
    <property type="match status" value="1"/>
</dbReference>
<comment type="caution">
    <text evidence="4">The sequence shown here is derived from an EMBL/GenBank/DDBJ whole genome shotgun (WGS) entry which is preliminary data.</text>
</comment>
<dbReference type="InterPro" id="IPR036188">
    <property type="entry name" value="FAD/NAD-bd_sf"/>
</dbReference>
<dbReference type="RefSeq" id="WP_192506363.1">
    <property type="nucleotide sequence ID" value="NZ_AQGV01000011.1"/>
</dbReference>
<dbReference type="EMBL" id="AQGV01000011">
    <property type="protein sequence ID" value="MBE0366867.1"/>
    <property type="molecule type" value="Genomic_DNA"/>
</dbReference>
<comment type="similarity">
    <text evidence="1">Belongs to the carotenoid/retinoid oxidoreductase family.</text>
</comment>
<feature type="compositionally biased region" description="Polar residues" evidence="2">
    <location>
        <begin position="7"/>
        <end position="16"/>
    </location>
</feature>
<protein>
    <submittedName>
        <fullName evidence="4">Monoamine oxidase</fullName>
    </submittedName>
</protein>
<dbReference type="Gene3D" id="3.50.50.60">
    <property type="entry name" value="FAD/NAD(P)-binding domain"/>
    <property type="match status" value="1"/>
</dbReference>
<evidence type="ECO:0000313" key="4">
    <source>
        <dbReference type="EMBL" id="MBE0366867.1"/>
    </source>
</evidence>
<evidence type="ECO:0000259" key="3">
    <source>
        <dbReference type="Pfam" id="PF01593"/>
    </source>
</evidence>
<organism evidence="4 5">
    <name type="scientific">Pseudoalteromonas aurantia 208</name>
    <dbReference type="NCBI Taxonomy" id="1314867"/>
    <lineage>
        <taxon>Bacteria</taxon>
        <taxon>Pseudomonadati</taxon>
        <taxon>Pseudomonadota</taxon>
        <taxon>Gammaproteobacteria</taxon>
        <taxon>Alteromonadales</taxon>
        <taxon>Pseudoalteromonadaceae</taxon>
        <taxon>Pseudoalteromonas</taxon>
    </lineage>
</organism>
<feature type="region of interest" description="Disordered" evidence="2">
    <location>
        <begin position="1"/>
        <end position="21"/>
    </location>
</feature>
<feature type="domain" description="Amine oxidase" evidence="3">
    <location>
        <begin position="57"/>
        <end position="611"/>
    </location>
</feature>
<name>A0ABR9E797_9GAMM</name>
<evidence type="ECO:0000313" key="5">
    <source>
        <dbReference type="Proteomes" id="UP000615755"/>
    </source>
</evidence>
<dbReference type="Gene3D" id="3.90.660.10">
    <property type="match status" value="1"/>
</dbReference>
<dbReference type="Proteomes" id="UP000615755">
    <property type="component" value="Unassembled WGS sequence"/>
</dbReference>
<sequence>MAEHQSRAQFHQNNPQAKAHAALDDATNLQLKLTPGPVKLSAHKYQGKTAVIIGAGVSGLTTAYELLAQKTGMDVVVLEAQNRTGGRCLSLRTGDTLTEDVNSDLFNSTPGQTQMVHFEQPKGDSRPYLNAGPGRIPSGHKRLLSYLKEFGVDVEVYVMNSESNLVQMKDSFAGLPLVYRRLDHNTRGWLAQMVYENAHSLIKATECGVAAEKVDERAGQLQDLMISFGELVPSGEYKGKYQVTAGENGMENGRSRAGYTVLPGVEAGRTAEPLSFDSLLESNFWAETKFYQPADFLWQNTLFQPVGGMDQVQHAFAREVSRLGGNIQLNSPVKCIQWDESRQQFDISVSKMGTEAVEHIYADYCFSNMAMPFLSKILDDDLQSLDTETGLDKSFKQALHAVYQSQFNVPTQGYAAKFLACTTKVGWQADRSLWQGSSVEVRHDNISNEDILTVPDSEVGVVPIFGGISWTNDEITQIWYPSTAYHDQKGVLTGAYNFSKVAFDWGCLSVQERLDKAKAGATLFGDAFGHGLEHGVAIAWQNMPYIKGGWAQWHVVGDQAVTHFNALTQGSGINSAAGKSAPNFFVIGDQLSSLPGWQEGAIAAALNAVSRMERPDLAIPHLSYLPDTRLMVEGI</sequence>
<dbReference type="Gene3D" id="1.20.1440.240">
    <property type="match status" value="1"/>
</dbReference>
<accession>A0ABR9E797</accession>
<evidence type="ECO:0000256" key="1">
    <source>
        <dbReference type="ARBA" id="ARBA00006046"/>
    </source>
</evidence>
<dbReference type="SUPFAM" id="SSF51905">
    <property type="entry name" value="FAD/NAD(P)-binding domain"/>
    <property type="match status" value="1"/>
</dbReference>
<dbReference type="PANTHER" id="PTHR43734:SF1">
    <property type="entry name" value="PHYTOENE DESATURASE"/>
    <property type="match status" value="1"/>
</dbReference>
<reference evidence="4 5" key="1">
    <citation type="submission" date="2015-03" db="EMBL/GenBank/DDBJ databases">
        <title>Genome sequence of Pseudoalteromonas aurantia.</title>
        <authorList>
            <person name="Xie B.-B."/>
            <person name="Rong J.-C."/>
            <person name="Qin Q.-L."/>
            <person name="Zhang Y.-Z."/>
        </authorList>
    </citation>
    <scope>NUCLEOTIDE SEQUENCE [LARGE SCALE GENOMIC DNA]</scope>
    <source>
        <strain evidence="4 5">208</strain>
    </source>
</reference>
<keyword evidence="5" id="KW-1185">Reference proteome</keyword>
<evidence type="ECO:0000256" key="2">
    <source>
        <dbReference type="SAM" id="MobiDB-lite"/>
    </source>
</evidence>
<dbReference type="SUPFAM" id="SSF54373">
    <property type="entry name" value="FAD-linked reductases, C-terminal domain"/>
    <property type="match status" value="1"/>
</dbReference>